<dbReference type="Gene3D" id="4.10.490.10">
    <property type="entry name" value="High potential iron-sulphur protein"/>
    <property type="match status" value="1"/>
</dbReference>
<evidence type="ECO:0000256" key="2">
    <source>
        <dbReference type="ARBA" id="ARBA00022485"/>
    </source>
</evidence>
<keyword evidence="6 7" id="KW-0411">Iron-sulfur</keyword>
<evidence type="ECO:0000256" key="7">
    <source>
        <dbReference type="RuleBase" id="RU000620"/>
    </source>
</evidence>
<sequence length="96" mass="9992">MDDHCTSRRRMLKLGCTAIAAIPLMSLTGTAVAGTNASMRKAFNYQEVSKTAGKNCANCAQFIPGASASAAGACKVIPGDSEIQPTGYCDAYIVKK</sequence>
<dbReference type="EMBL" id="JAATWB010000001">
    <property type="protein sequence ID" value="NJA87955.1"/>
    <property type="molecule type" value="Genomic_DNA"/>
</dbReference>
<keyword evidence="8" id="KW-0732">Signal</keyword>
<organism evidence="10 11">
    <name type="scientific">Rhodocyclus gracilis</name>
    <dbReference type="NCBI Taxonomy" id="2929842"/>
    <lineage>
        <taxon>Bacteria</taxon>
        <taxon>Pseudomonadati</taxon>
        <taxon>Pseudomonadota</taxon>
        <taxon>Betaproteobacteria</taxon>
        <taxon>Rhodocyclales</taxon>
        <taxon>Rhodocyclaceae</taxon>
        <taxon>Rhodocyclus</taxon>
    </lineage>
</organism>
<feature type="chain" id="PRO_5046796430" description="High-potential iron-sulfur protein" evidence="8">
    <location>
        <begin position="34"/>
        <end position="96"/>
    </location>
</feature>
<keyword evidence="5 7" id="KW-0408">Iron</keyword>
<accession>A0ABX0WE26</accession>
<dbReference type="InterPro" id="IPR000170">
    <property type="entry name" value="High_potential_FeS_prot"/>
</dbReference>
<evidence type="ECO:0000256" key="6">
    <source>
        <dbReference type="ARBA" id="ARBA00023014"/>
    </source>
</evidence>
<dbReference type="RefSeq" id="WP_153589404.1">
    <property type="nucleotide sequence ID" value="NZ_JAATWB010000001.1"/>
</dbReference>
<dbReference type="PROSITE" id="PS51318">
    <property type="entry name" value="TAT"/>
    <property type="match status" value="1"/>
</dbReference>
<keyword evidence="1 7" id="KW-0813">Transport</keyword>
<dbReference type="Pfam" id="PF01355">
    <property type="entry name" value="HIPIP"/>
    <property type="match status" value="1"/>
</dbReference>
<evidence type="ECO:0000313" key="10">
    <source>
        <dbReference type="EMBL" id="NJA87955.1"/>
    </source>
</evidence>
<keyword evidence="2 7" id="KW-0004">4Fe-4S</keyword>
<comment type="caution">
    <text evidence="10">The sequence shown here is derived from an EMBL/GenBank/DDBJ whole genome shotgun (WGS) entry which is preliminary data.</text>
</comment>
<dbReference type="SUPFAM" id="SSF57652">
    <property type="entry name" value="HIPIP (high potential iron protein)"/>
    <property type="match status" value="1"/>
</dbReference>
<dbReference type="InterPro" id="IPR036369">
    <property type="entry name" value="HIPIP_sf"/>
</dbReference>
<evidence type="ECO:0000256" key="3">
    <source>
        <dbReference type="ARBA" id="ARBA00022723"/>
    </source>
</evidence>
<keyword evidence="3 7" id="KW-0479">Metal-binding</keyword>
<evidence type="ECO:0000256" key="4">
    <source>
        <dbReference type="ARBA" id="ARBA00022982"/>
    </source>
</evidence>
<proteinExistence type="inferred from homology"/>
<comment type="subunit">
    <text evidence="7">Homodimer.</text>
</comment>
<gene>
    <name evidence="10" type="ORF">HCX48_01775</name>
</gene>
<evidence type="ECO:0000256" key="5">
    <source>
        <dbReference type="ARBA" id="ARBA00023004"/>
    </source>
</evidence>
<comment type="function">
    <text evidence="7">Specific class of high-redox-potential 4Fe-4S ferredoxins. Functions in anaerobic electron transport in most purple and in some other photosynthetic bacteria and in at least one genus (Paracoccus) of halophilic, denitrifying bacteria.</text>
</comment>
<reference evidence="11" key="1">
    <citation type="submission" date="2020-03" db="EMBL/GenBank/DDBJ databases">
        <title>Whole-genome sequence of the purple nonsulfur bacterium Rhodocyclus tenuis DSM112.</title>
        <authorList>
            <person name="Kyndt J.A."/>
            <person name="Meyer T.E."/>
        </authorList>
    </citation>
    <scope>NUCLEOTIDE SEQUENCE [LARGE SCALE GENOMIC DNA]</scope>
    <source>
        <strain evidence="11">DSM 112</strain>
    </source>
</reference>
<evidence type="ECO:0000259" key="9">
    <source>
        <dbReference type="PROSITE" id="PS51373"/>
    </source>
</evidence>
<evidence type="ECO:0000256" key="8">
    <source>
        <dbReference type="SAM" id="SignalP"/>
    </source>
</evidence>
<feature type="domain" description="High potential iron-sulfur proteins family profile" evidence="9">
    <location>
        <begin position="27"/>
        <end position="96"/>
    </location>
</feature>
<evidence type="ECO:0000256" key="1">
    <source>
        <dbReference type="ARBA" id="ARBA00022448"/>
    </source>
</evidence>
<evidence type="ECO:0000313" key="11">
    <source>
        <dbReference type="Proteomes" id="UP000720344"/>
    </source>
</evidence>
<protein>
    <recommendedName>
        <fullName evidence="7">High-potential iron-sulfur protein</fullName>
        <shortName evidence="7">HiPIP</shortName>
    </recommendedName>
</protein>
<dbReference type="PROSITE" id="PS51373">
    <property type="entry name" value="HIPIP"/>
    <property type="match status" value="1"/>
</dbReference>
<feature type="signal peptide" evidence="8">
    <location>
        <begin position="1"/>
        <end position="33"/>
    </location>
</feature>
<name>A0ABX0WE26_9RHOO</name>
<keyword evidence="4 7" id="KW-0249">Electron transport</keyword>
<dbReference type="Proteomes" id="UP000720344">
    <property type="component" value="Unassembled WGS sequence"/>
</dbReference>
<dbReference type="InterPro" id="IPR006311">
    <property type="entry name" value="TAT_signal"/>
</dbReference>
<keyword evidence="11" id="KW-1185">Reference proteome</keyword>
<comment type="similarity">
    <text evidence="7">Belongs to the high-potential iron-sulfur protein (HiPIP) family.</text>
</comment>